<gene>
    <name evidence="13" type="ORF">RGQ29_023241</name>
</gene>
<comment type="caution">
    <text evidence="13">The sequence shown here is derived from an EMBL/GenBank/DDBJ whole genome shotgun (WGS) entry which is preliminary data.</text>
</comment>
<dbReference type="InterPro" id="IPR012337">
    <property type="entry name" value="RNaseH-like_sf"/>
</dbReference>
<keyword evidence="14" id="KW-1185">Reference proteome</keyword>
<comment type="subcellular location">
    <subcellularLocation>
        <location evidence="1">Nucleus</location>
    </subcellularLocation>
</comment>
<dbReference type="SUPFAM" id="SSF53098">
    <property type="entry name" value="Ribonuclease H-like"/>
    <property type="match status" value="1"/>
</dbReference>
<dbReference type="AlphaFoldDB" id="A0AAN7F4T4"/>
<evidence type="ECO:0000256" key="9">
    <source>
        <dbReference type="ARBA" id="ARBA00023242"/>
    </source>
</evidence>
<dbReference type="InterPro" id="IPR003656">
    <property type="entry name" value="Znf_BED"/>
</dbReference>
<dbReference type="PANTHER" id="PTHR46481:SF11">
    <property type="entry name" value="ZINC FINGER BED DOMAIN-CONTAINING PROTEIN RICESLEEPER 2-LIKE"/>
    <property type="match status" value="1"/>
</dbReference>
<comment type="subunit">
    <text evidence="2">Homodimer.</text>
</comment>
<keyword evidence="5" id="KW-0862">Zinc</keyword>
<feature type="region of interest" description="Disordered" evidence="11">
    <location>
        <begin position="1"/>
        <end position="108"/>
    </location>
</feature>
<feature type="domain" description="BED-type" evidence="12">
    <location>
        <begin position="106"/>
        <end position="161"/>
    </location>
</feature>
<dbReference type="SUPFAM" id="SSF57667">
    <property type="entry name" value="beta-beta-alpha zinc fingers"/>
    <property type="match status" value="1"/>
</dbReference>
<dbReference type="SMART" id="SM00614">
    <property type="entry name" value="ZnF_BED"/>
    <property type="match status" value="1"/>
</dbReference>
<keyword evidence="9" id="KW-0539">Nucleus</keyword>
<sequence>MEDTNTDTNKSGSSSPSGSPLRTGRCPLPIVRSPSPFSRSPSPLSPGSSPSGSPSLLCPLNNESPKSPMVDLEVEEQEGSQGSPRTEEEREQEPTNEDLDTSKKRKTTSDVWVHFTRKKVEGKIKAQCHHCGKLYLGDPSQGTTHLRNHLARCPRMKFKDIRQQVLIKQQNKVDGTVSLNNYQFDQARVRNKLARMVILHEYPLSMVDHIGFREFVTDLQPMFKLVTRNTLKSDILKIYDNEREKALKMTDKNGSRMAITTDMWTSSNKKRGFMVITAHFIDHTWTLQSRVLRFVYVPSPHTKDVLAEVLVDCFLEWNIDRKLSTITVDNCSTNDAMIRLLLNKLDTSSLMLGGSMLHMRCAAHILNLIVQDGLSLIGDGIERIRDSVIYWTGSPKRRQKFDENAHQLRVQCTKELVLDCKTRWNSTYLMLSTALIYKDVFSRLAKRETSYTCLPYDHDWEVAKDICGRLELFHSVTEFFSGRKYPTTNMYFALVCELKIALNEWSLSSSEMISTMAESMLAKFNSYWANVSIVMAVAAILDPRYKMKLLEFYYPNIYGDDSDLEIEKIKNLCYDLLDEYGDVEESPVGNEGSSHMPTSTSNQVAQIKFRLIGSMSRFDGFVNNSSSSSKKHGSGRMEFDHFIDEGVLKRSEDFDILAWWKSNGLKYPTLQRIARDILAIPVTTVASEAAFSTSGRLLSPHRSKLYPKTIEAMMCAQNWLWSEING</sequence>
<accession>A0AAN7F4T4</accession>
<reference evidence="13 14" key="1">
    <citation type="journal article" date="2023" name="G3 (Bethesda)">
        <title>A haplotype-resolved chromosome-scale genome for Quercus rubra L. provides insights into the genetics of adaptive traits for red oak species.</title>
        <authorList>
            <person name="Kapoor B."/>
            <person name="Jenkins J."/>
            <person name="Schmutz J."/>
            <person name="Zhebentyayeva T."/>
            <person name="Kuelheim C."/>
            <person name="Coggeshall M."/>
            <person name="Heim C."/>
            <person name="Lasky J.R."/>
            <person name="Leites L."/>
            <person name="Islam-Faridi N."/>
            <person name="Romero-Severson J."/>
            <person name="DeLeo V.L."/>
            <person name="Lucas S.M."/>
            <person name="Lazic D."/>
            <person name="Gailing O."/>
            <person name="Carlson J."/>
            <person name="Staton M."/>
        </authorList>
    </citation>
    <scope>NUCLEOTIDE SEQUENCE [LARGE SCALE GENOMIC DNA]</scope>
    <source>
        <strain evidence="13">Pseudo-F2</strain>
    </source>
</reference>
<dbReference type="Proteomes" id="UP001324115">
    <property type="component" value="Unassembled WGS sequence"/>
</dbReference>
<evidence type="ECO:0000256" key="10">
    <source>
        <dbReference type="PROSITE-ProRule" id="PRU00027"/>
    </source>
</evidence>
<evidence type="ECO:0000256" key="6">
    <source>
        <dbReference type="ARBA" id="ARBA00023015"/>
    </source>
</evidence>
<dbReference type="GO" id="GO:0046983">
    <property type="term" value="F:protein dimerization activity"/>
    <property type="evidence" value="ECO:0007669"/>
    <property type="project" value="InterPro"/>
</dbReference>
<dbReference type="InterPro" id="IPR052035">
    <property type="entry name" value="ZnF_BED_domain_contain"/>
</dbReference>
<evidence type="ECO:0000259" key="12">
    <source>
        <dbReference type="PROSITE" id="PS50808"/>
    </source>
</evidence>
<evidence type="ECO:0000256" key="3">
    <source>
        <dbReference type="ARBA" id="ARBA00022723"/>
    </source>
</evidence>
<keyword evidence="6" id="KW-0805">Transcription regulation</keyword>
<dbReference type="InterPro" id="IPR025525">
    <property type="entry name" value="hAT-like_transposase_RNase-H"/>
</dbReference>
<feature type="compositionally biased region" description="Low complexity" evidence="11">
    <location>
        <begin position="11"/>
        <end position="20"/>
    </location>
</feature>
<proteinExistence type="predicted"/>
<evidence type="ECO:0000313" key="13">
    <source>
        <dbReference type="EMBL" id="KAK4585966.1"/>
    </source>
</evidence>
<protein>
    <recommendedName>
        <fullName evidence="12">BED-type domain-containing protein</fullName>
    </recommendedName>
</protein>
<dbReference type="Pfam" id="PF05699">
    <property type="entry name" value="Dimer_Tnp_hAT"/>
    <property type="match status" value="1"/>
</dbReference>
<keyword evidence="8" id="KW-0804">Transcription</keyword>
<dbReference type="GO" id="GO:0005634">
    <property type="term" value="C:nucleus"/>
    <property type="evidence" value="ECO:0007669"/>
    <property type="project" value="UniProtKB-SubCell"/>
</dbReference>
<dbReference type="GO" id="GO:0008270">
    <property type="term" value="F:zinc ion binding"/>
    <property type="evidence" value="ECO:0007669"/>
    <property type="project" value="UniProtKB-KW"/>
</dbReference>
<keyword evidence="4 10" id="KW-0863">Zinc-finger</keyword>
<evidence type="ECO:0000256" key="2">
    <source>
        <dbReference type="ARBA" id="ARBA00011738"/>
    </source>
</evidence>
<evidence type="ECO:0000256" key="5">
    <source>
        <dbReference type="ARBA" id="ARBA00022833"/>
    </source>
</evidence>
<evidence type="ECO:0000256" key="1">
    <source>
        <dbReference type="ARBA" id="ARBA00004123"/>
    </source>
</evidence>
<organism evidence="13 14">
    <name type="scientific">Quercus rubra</name>
    <name type="common">Northern red oak</name>
    <name type="synonym">Quercus borealis</name>
    <dbReference type="NCBI Taxonomy" id="3512"/>
    <lineage>
        <taxon>Eukaryota</taxon>
        <taxon>Viridiplantae</taxon>
        <taxon>Streptophyta</taxon>
        <taxon>Embryophyta</taxon>
        <taxon>Tracheophyta</taxon>
        <taxon>Spermatophyta</taxon>
        <taxon>Magnoliopsida</taxon>
        <taxon>eudicotyledons</taxon>
        <taxon>Gunneridae</taxon>
        <taxon>Pentapetalae</taxon>
        <taxon>rosids</taxon>
        <taxon>fabids</taxon>
        <taxon>Fagales</taxon>
        <taxon>Fagaceae</taxon>
        <taxon>Quercus</taxon>
    </lineage>
</organism>
<dbReference type="InterPro" id="IPR036236">
    <property type="entry name" value="Znf_C2H2_sf"/>
</dbReference>
<feature type="compositionally biased region" description="Low complexity" evidence="11">
    <location>
        <begin position="33"/>
        <end position="60"/>
    </location>
</feature>
<dbReference type="EMBL" id="JAXUIC010000006">
    <property type="protein sequence ID" value="KAK4585966.1"/>
    <property type="molecule type" value="Genomic_DNA"/>
</dbReference>
<evidence type="ECO:0000256" key="7">
    <source>
        <dbReference type="ARBA" id="ARBA00023125"/>
    </source>
</evidence>
<dbReference type="SUPFAM" id="SSF140996">
    <property type="entry name" value="Hermes dimerisation domain"/>
    <property type="match status" value="1"/>
</dbReference>
<dbReference type="InterPro" id="IPR008906">
    <property type="entry name" value="HATC_C_dom"/>
</dbReference>
<dbReference type="GO" id="GO:0003677">
    <property type="term" value="F:DNA binding"/>
    <property type="evidence" value="ECO:0007669"/>
    <property type="project" value="UniProtKB-KW"/>
</dbReference>
<evidence type="ECO:0000313" key="14">
    <source>
        <dbReference type="Proteomes" id="UP001324115"/>
    </source>
</evidence>
<evidence type="ECO:0000256" key="11">
    <source>
        <dbReference type="SAM" id="MobiDB-lite"/>
    </source>
</evidence>
<evidence type="ECO:0000256" key="8">
    <source>
        <dbReference type="ARBA" id="ARBA00023163"/>
    </source>
</evidence>
<dbReference type="Pfam" id="PF02892">
    <property type="entry name" value="zf-BED"/>
    <property type="match status" value="1"/>
</dbReference>
<dbReference type="Pfam" id="PF14372">
    <property type="entry name" value="hAT-like_RNase-H"/>
    <property type="match status" value="1"/>
</dbReference>
<feature type="compositionally biased region" description="Acidic residues" evidence="11">
    <location>
        <begin position="89"/>
        <end position="99"/>
    </location>
</feature>
<keyword evidence="3" id="KW-0479">Metal-binding</keyword>
<keyword evidence="7" id="KW-0238">DNA-binding</keyword>
<evidence type="ECO:0000256" key="4">
    <source>
        <dbReference type="ARBA" id="ARBA00022771"/>
    </source>
</evidence>
<dbReference type="PROSITE" id="PS50808">
    <property type="entry name" value="ZF_BED"/>
    <property type="match status" value="1"/>
</dbReference>
<dbReference type="PANTHER" id="PTHR46481">
    <property type="entry name" value="ZINC FINGER BED DOMAIN-CONTAINING PROTEIN 4"/>
    <property type="match status" value="1"/>
</dbReference>
<name>A0AAN7F4T4_QUERU</name>
<feature type="compositionally biased region" description="Polar residues" evidence="11">
    <location>
        <begin position="1"/>
        <end position="10"/>
    </location>
</feature>